<evidence type="ECO:0000313" key="10">
    <source>
        <dbReference type="EMBL" id="OEL27031.1"/>
    </source>
</evidence>
<dbReference type="EMBL" id="LWDX02033402">
    <property type="protein sequence ID" value="OEL27031.1"/>
    <property type="molecule type" value="Genomic_DNA"/>
</dbReference>
<comment type="subcellular location">
    <subcellularLocation>
        <location evidence="1">Plastid</location>
        <location evidence="1">Chloroplast stroma</location>
    </subcellularLocation>
</comment>
<evidence type="ECO:0000256" key="5">
    <source>
        <dbReference type="ARBA" id="ARBA00022840"/>
    </source>
</evidence>
<proteinExistence type="inferred from homology"/>
<dbReference type="GO" id="GO:0005524">
    <property type="term" value="F:ATP binding"/>
    <property type="evidence" value="ECO:0007669"/>
    <property type="project" value="UniProtKB-KW"/>
</dbReference>
<evidence type="ECO:0000256" key="7">
    <source>
        <dbReference type="ARBA" id="ARBA00025556"/>
    </source>
</evidence>
<comment type="similarity">
    <text evidence="8">Belongs to the RuBisCO activase family.</text>
</comment>
<evidence type="ECO:0000256" key="4">
    <source>
        <dbReference type="ARBA" id="ARBA00022741"/>
    </source>
</evidence>
<keyword evidence="5" id="KW-0067">ATP-binding</keyword>
<dbReference type="Pfam" id="PF21228">
    <property type="entry name" value="RuBisCO_activase_AAA_helical"/>
    <property type="match status" value="1"/>
</dbReference>
<dbReference type="Gene3D" id="1.10.8.1070">
    <property type="match status" value="1"/>
</dbReference>
<dbReference type="PANTHER" id="PTHR32429">
    <property type="match status" value="1"/>
</dbReference>
<feature type="domain" description="Ribulose bisphosphate carboxylase/oxygenase activase AAA helical" evidence="9">
    <location>
        <begin position="96"/>
        <end position="200"/>
    </location>
</feature>
<evidence type="ECO:0000256" key="1">
    <source>
        <dbReference type="ARBA" id="ARBA00004470"/>
    </source>
</evidence>
<dbReference type="GO" id="GO:0009579">
    <property type="term" value="C:thylakoid"/>
    <property type="evidence" value="ECO:0007669"/>
    <property type="project" value="TreeGrafter"/>
</dbReference>
<keyword evidence="6" id="KW-0809">Transit peptide</keyword>
<evidence type="ECO:0000256" key="8">
    <source>
        <dbReference type="ARBA" id="ARBA00025781"/>
    </source>
</evidence>
<evidence type="ECO:0000256" key="6">
    <source>
        <dbReference type="ARBA" id="ARBA00022946"/>
    </source>
</evidence>
<name>A0A1E5VPG8_9POAL</name>
<keyword evidence="3" id="KW-0934">Plastid</keyword>
<keyword evidence="11" id="KW-1185">Reference proteome</keyword>
<comment type="function">
    <text evidence="7">Activation of RuBisCO (ribulose-1,5-bisphosphate carboxylase/oxygenase; EC 4.1.1.39) involves the ATP-dependent carboxylation of the epsilon-amino group of lysine leading to a carbamate structure.</text>
</comment>
<dbReference type="OrthoDB" id="1710010at2759"/>
<gene>
    <name evidence="10" type="ORF">BAE44_0011950</name>
</gene>
<keyword evidence="2" id="KW-0150">Chloroplast</keyword>
<dbReference type="Proteomes" id="UP000095767">
    <property type="component" value="Unassembled WGS sequence"/>
</dbReference>
<dbReference type="InterPro" id="IPR044960">
    <property type="entry name" value="RCA-like"/>
</dbReference>
<dbReference type="InterPro" id="IPR048571">
    <property type="entry name" value="RuBisCO_activase_AAA_helical"/>
</dbReference>
<dbReference type="AlphaFoldDB" id="A0A1E5VPG8"/>
<dbReference type="GO" id="GO:0046863">
    <property type="term" value="F:ribulose-1,5-bisphosphate carboxylase/oxygenase activator activity"/>
    <property type="evidence" value="ECO:0007669"/>
    <property type="project" value="TreeGrafter"/>
</dbReference>
<evidence type="ECO:0000313" key="11">
    <source>
        <dbReference type="Proteomes" id="UP000095767"/>
    </source>
</evidence>
<evidence type="ECO:0000259" key="9">
    <source>
        <dbReference type="Pfam" id="PF21228"/>
    </source>
</evidence>
<organism evidence="10 11">
    <name type="scientific">Dichanthelium oligosanthes</name>
    <dbReference type="NCBI Taxonomy" id="888268"/>
    <lineage>
        <taxon>Eukaryota</taxon>
        <taxon>Viridiplantae</taxon>
        <taxon>Streptophyta</taxon>
        <taxon>Embryophyta</taxon>
        <taxon>Tracheophyta</taxon>
        <taxon>Spermatophyta</taxon>
        <taxon>Magnoliopsida</taxon>
        <taxon>Liliopsida</taxon>
        <taxon>Poales</taxon>
        <taxon>Poaceae</taxon>
        <taxon>PACMAD clade</taxon>
        <taxon>Panicoideae</taxon>
        <taxon>Panicodae</taxon>
        <taxon>Paniceae</taxon>
        <taxon>Dichantheliinae</taxon>
        <taxon>Dichanthelium</taxon>
    </lineage>
</organism>
<evidence type="ECO:0000256" key="3">
    <source>
        <dbReference type="ARBA" id="ARBA00022640"/>
    </source>
</evidence>
<evidence type="ECO:0000256" key="2">
    <source>
        <dbReference type="ARBA" id="ARBA00022528"/>
    </source>
</evidence>
<accession>A0A1E5VPG8</accession>
<dbReference type="STRING" id="888268.A0A1E5VPG8"/>
<comment type="caution">
    <text evidence="10">The sequence shown here is derived from an EMBL/GenBank/DDBJ whole genome shotgun (WGS) entry which is preliminary data.</text>
</comment>
<dbReference type="PANTHER" id="PTHR32429:SF32">
    <property type="entry name" value="RIBULOSE BISPHOSPHATE CARBOXYLASE_OXYGENASE ACTIVASE, CHLOROPLASTIC"/>
    <property type="match status" value="1"/>
</dbReference>
<sequence>MGWPGVRHFGRAAQDIVRGKGLADALFQAPLGSGTYVPVMNSHEHISQGLRHCRGSTAGRTNPRVPVVVTGNDFSTLYAPLIRDGRMEKFYWAPTRADCVGVCAGIFRADGVRHDDVARLVAAFPGQSIGTLQLSLKNFLSTVRIKYGSVFRGGLLAPPDVGVQNVGRKLVNSAEGLPVIQPPMVTLRKLEYGRMLVDEQENVKRVRLADKYLREAALGDTTNEGKIMTRIRNPGNVEVKVQRYKL</sequence>
<dbReference type="GO" id="GO:0009570">
    <property type="term" value="C:chloroplast stroma"/>
    <property type="evidence" value="ECO:0007669"/>
    <property type="project" value="UniProtKB-SubCell"/>
</dbReference>
<keyword evidence="4" id="KW-0547">Nucleotide-binding</keyword>
<protein>
    <submittedName>
        <fullName evidence="10">Ribulose bisphosphate carboxylase/oxygenase activase, chloroplastic</fullName>
    </submittedName>
</protein>
<reference evidence="10 11" key="1">
    <citation type="submission" date="2016-09" db="EMBL/GenBank/DDBJ databases">
        <title>The draft genome of Dichanthelium oligosanthes: A C3 panicoid grass species.</title>
        <authorList>
            <person name="Studer A.J."/>
            <person name="Schnable J.C."/>
            <person name="Brutnell T.P."/>
        </authorList>
    </citation>
    <scope>NUCLEOTIDE SEQUENCE [LARGE SCALE GENOMIC DNA]</scope>
    <source>
        <strain evidence="11">cv. Kellogg 1175</strain>
        <tissue evidence="10">Leaf</tissue>
    </source>
</reference>